<dbReference type="PANTHER" id="PTHR28620:SF1">
    <property type="entry name" value="CENP-V_GFA DOMAIN-CONTAINING PROTEIN"/>
    <property type="match status" value="1"/>
</dbReference>
<protein>
    <recommendedName>
        <fullName evidence="4">CENP-V/GFA domain-containing protein</fullName>
    </recommendedName>
</protein>
<sequence>MSMFPQLVIDRVIRDQFVAAFPQDTRHGAVHPWFIPTPPAHFEPETRTGCCLCGSARFEYRGVPLEDVHVLSCDCNVCTVLGPLNCYSKLGAVTFTKGSWKALGTYKCFNEYYQHDLVYHFCTTCGSLFGGEFADFIMINARLFDGIDVSKLTVRKFCAKGRTERLDADEATRQSVPKVRIDSEPQRVVEPLTVRVDAAFAGDICSNGGHSRSRWCIGGLI</sequence>
<dbReference type="InterPro" id="IPR052355">
    <property type="entry name" value="CENP-V-like"/>
</dbReference>
<name>J0WWF1_AURST</name>
<evidence type="ECO:0000313" key="5">
    <source>
        <dbReference type="EMBL" id="EJD40149.1"/>
    </source>
</evidence>
<keyword evidence="6" id="KW-1185">Reference proteome</keyword>
<dbReference type="PROSITE" id="PS51891">
    <property type="entry name" value="CENP_V_GFA"/>
    <property type="match status" value="1"/>
</dbReference>
<dbReference type="Proteomes" id="UP000006514">
    <property type="component" value="Unassembled WGS sequence"/>
</dbReference>
<organism evidence="5 6">
    <name type="scientific">Auricularia subglabra (strain TFB-10046 / SS5)</name>
    <name type="common">White-rot fungus</name>
    <name type="synonym">Auricularia delicata (strain TFB10046)</name>
    <dbReference type="NCBI Taxonomy" id="717982"/>
    <lineage>
        <taxon>Eukaryota</taxon>
        <taxon>Fungi</taxon>
        <taxon>Dikarya</taxon>
        <taxon>Basidiomycota</taxon>
        <taxon>Agaricomycotina</taxon>
        <taxon>Agaricomycetes</taxon>
        <taxon>Auriculariales</taxon>
        <taxon>Auriculariaceae</taxon>
        <taxon>Auricularia</taxon>
    </lineage>
</organism>
<evidence type="ECO:0000256" key="2">
    <source>
        <dbReference type="ARBA" id="ARBA00022723"/>
    </source>
</evidence>
<accession>J0WWF1</accession>
<dbReference type="OrthoDB" id="3264588at2759"/>
<evidence type="ECO:0000259" key="4">
    <source>
        <dbReference type="PROSITE" id="PS51891"/>
    </source>
</evidence>
<dbReference type="InterPro" id="IPR006913">
    <property type="entry name" value="CENP-V/GFA"/>
</dbReference>
<dbReference type="SUPFAM" id="SSF51316">
    <property type="entry name" value="Mss4-like"/>
    <property type="match status" value="1"/>
</dbReference>
<dbReference type="GO" id="GO:0046872">
    <property type="term" value="F:metal ion binding"/>
    <property type="evidence" value="ECO:0007669"/>
    <property type="project" value="UniProtKB-KW"/>
</dbReference>
<dbReference type="PANTHER" id="PTHR28620">
    <property type="entry name" value="CENTROMERE PROTEIN V"/>
    <property type="match status" value="1"/>
</dbReference>
<dbReference type="AlphaFoldDB" id="J0WWF1"/>
<gene>
    <name evidence="5" type="ORF">AURDEDRAFT_127812</name>
</gene>
<dbReference type="KEGG" id="adl:AURDEDRAFT_127812"/>
<dbReference type="InParanoid" id="J0WWF1"/>
<evidence type="ECO:0000313" key="6">
    <source>
        <dbReference type="Proteomes" id="UP000006514"/>
    </source>
</evidence>
<dbReference type="Gene3D" id="2.170.150.70">
    <property type="match status" value="1"/>
</dbReference>
<evidence type="ECO:0000256" key="3">
    <source>
        <dbReference type="ARBA" id="ARBA00022833"/>
    </source>
</evidence>
<dbReference type="InterPro" id="IPR011057">
    <property type="entry name" value="Mss4-like_sf"/>
</dbReference>
<reference evidence="6" key="1">
    <citation type="journal article" date="2012" name="Science">
        <title>The Paleozoic origin of enzymatic lignin decomposition reconstructed from 31 fungal genomes.</title>
        <authorList>
            <person name="Floudas D."/>
            <person name="Binder M."/>
            <person name="Riley R."/>
            <person name="Barry K."/>
            <person name="Blanchette R.A."/>
            <person name="Henrissat B."/>
            <person name="Martinez A.T."/>
            <person name="Otillar R."/>
            <person name="Spatafora J.W."/>
            <person name="Yadav J.S."/>
            <person name="Aerts A."/>
            <person name="Benoit I."/>
            <person name="Boyd A."/>
            <person name="Carlson A."/>
            <person name="Copeland A."/>
            <person name="Coutinho P.M."/>
            <person name="de Vries R.P."/>
            <person name="Ferreira P."/>
            <person name="Findley K."/>
            <person name="Foster B."/>
            <person name="Gaskell J."/>
            <person name="Glotzer D."/>
            <person name="Gorecki P."/>
            <person name="Heitman J."/>
            <person name="Hesse C."/>
            <person name="Hori C."/>
            <person name="Igarashi K."/>
            <person name="Jurgens J.A."/>
            <person name="Kallen N."/>
            <person name="Kersten P."/>
            <person name="Kohler A."/>
            <person name="Kuees U."/>
            <person name="Kumar T.K.A."/>
            <person name="Kuo A."/>
            <person name="LaButti K."/>
            <person name="Larrondo L.F."/>
            <person name="Lindquist E."/>
            <person name="Ling A."/>
            <person name="Lombard V."/>
            <person name="Lucas S."/>
            <person name="Lundell T."/>
            <person name="Martin R."/>
            <person name="McLaughlin D.J."/>
            <person name="Morgenstern I."/>
            <person name="Morin E."/>
            <person name="Murat C."/>
            <person name="Nagy L.G."/>
            <person name="Nolan M."/>
            <person name="Ohm R.A."/>
            <person name="Patyshakuliyeva A."/>
            <person name="Rokas A."/>
            <person name="Ruiz-Duenas F.J."/>
            <person name="Sabat G."/>
            <person name="Salamov A."/>
            <person name="Samejima M."/>
            <person name="Schmutz J."/>
            <person name="Slot J.C."/>
            <person name="St John F."/>
            <person name="Stenlid J."/>
            <person name="Sun H."/>
            <person name="Sun S."/>
            <person name="Syed K."/>
            <person name="Tsang A."/>
            <person name="Wiebenga A."/>
            <person name="Young D."/>
            <person name="Pisabarro A."/>
            <person name="Eastwood D.C."/>
            <person name="Martin F."/>
            <person name="Cullen D."/>
            <person name="Grigoriev I.V."/>
            <person name="Hibbett D.S."/>
        </authorList>
    </citation>
    <scope>NUCLEOTIDE SEQUENCE [LARGE SCALE GENOMIC DNA]</scope>
    <source>
        <strain evidence="6">TFB10046</strain>
    </source>
</reference>
<feature type="domain" description="CENP-V/GFA" evidence="4">
    <location>
        <begin position="47"/>
        <end position="172"/>
    </location>
</feature>
<dbReference type="GO" id="GO:0016846">
    <property type="term" value="F:carbon-sulfur lyase activity"/>
    <property type="evidence" value="ECO:0007669"/>
    <property type="project" value="InterPro"/>
</dbReference>
<keyword evidence="2" id="KW-0479">Metal-binding</keyword>
<proteinExistence type="inferred from homology"/>
<comment type="similarity">
    <text evidence="1">Belongs to the Gfa family.</text>
</comment>
<evidence type="ECO:0000256" key="1">
    <source>
        <dbReference type="ARBA" id="ARBA00005495"/>
    </source>
</evidence>
<dbReference type="EMBL" id="JH687805">
    <property type="protein sequence ID" value="EJD40149.1"/>
    <property type="molecule type" value="Genomic_DNA"/>
</dbReference>
<keyword evidence="3" id="KW-0862">Zinc</keyword>